<organism evidence="2 3">
    <name type="scientific">Colletotrichum scovillei</name>
    <dbReference type="NCBI Taxonomy" id="1209932"/>
    <lineage>
        <taxon>Eukaryota</taxon>
        <taxon>Fungi</taxon>
        <taxon>Dikarya</taxon>
        <taxon>Ascomycota</taxon>
        <taxon>Pezizomycotina</taxon>
        <taxon>Sordariomycetes</taxon>
        <taxon>Hypocreomycetidae</taxon>
        <taxon>Glomerellales</taxon>
        <taxon>Glomerellaceae</taxon>
        <taxon>Colletotrichum</taxon>
        <taxon>Colletotrichum acutatum species complex</taxon>
    </lineage>
</organism>
<feature type="compositionally biased region" description="Basic and acidic residues" evidence="1">
    <location>
        <begin position="1"/>
        <end position="11"/>
    </location>
</feature>
<accession>A0A9P7QQS7</accession>
<feature type="compositionally biased region" description="Basic residues" evidence="1">
    <location>
        <begin position="12"/>
        <end position="26"/>
    </location>
</feature>
<feature type="region of interest" description="Disordered" evidence="1">
    <location>
        <begin position="1"/>
        <end position="69"/>
    </location>
</feature>
<proteinExistence type="predicted"/>
<sequence>MVRDGVVDARGRTLRGLHKHNRRSRRQQTETRATRPASGLQEGKGRSSEAGFAWMVSRVQPPNPSRAKE</sequence>
<gene>
    <name evidence="2" type="ORF">JMJ77_009942</name>
</gene>
<evidence type="ECO:0000313" key="3">
    <source>
        <dbReference type="Proteomes" id="UP000699042"/>
    </source>
</evidence>
<dbReference type="AlphaFoldDB" id="A0A9P7QQS7"/>
<protein>
    <submittedName>
        <fullName evidence="2">Uncharacterized protein</fullName>
    </submittedName>
</protein>
<reference evidence="2" key="1">
    <citation type="submission" date="2021-05" db="EMBL/GenBank/DDBJ databases">
        <title>Comparative genomics of three Colletotrichum scovillei strains and genetic complementation revealed genes involved fungal growth and virulence on chili pepper.</title>
        <authorList>
            <person name="Hsieh D.-K."/>
            <person name="Chuang S.-C."/>
            <person name="Chen C.-Y."/>
            <person name="Chao Y.-T."/>
            <person name="Lu M.-Y.J."/>
            <person name="Lee M.-H."/>
            <person name="Shih M.-C."/>
        </authorList>
    </citation>
    <scope>NUCLEOTIDE SEQUENCE</scope>
    <source>
        <strain evidence="2">Coll-153</strain>
    </source>
</reference>
<evidence type="ECO:0000256" key="1">
    <source>
        <dbReference type="SAM" id="MobiDB-lite"/>
    </source>
</evidence>
<keyword evidence="3" id="KW-1185">Reference proteome</keyword>
<name>A0A9P7QQS7_9PEZI</name>
<evidence type="ECO:0000313" key="2">
    <source>
        <dbReference type="EMBL" id="KAG7040838.1"/>
    </source>
</evidence>
<dbReference type="EMBL" id="JAESDN010000017">
    <property type="protein sequence ID" value="KAG7040838.1"/>
    <property type="molecule type" value="Genomic_DNA"/>
</dbReference>
<comment type="caution">
    <text evidence="2">The sequence shown here is derived from an EMBL/GenBank/DDBJ whole genome shotgun (WGS) entry which is preliminary data.</text>
</comment>
<dbReference type="Proteomes" id="UP000699042">
    <property type="component" value="Unassembled WGS sequence"/>
</dbReference>